<comment type="similarity">
    <text evidence="2">Belongs to the FPG family.</text>
</comment>
<dbReference type="PROSITE" id="PS01242">
    <property type="entry name" value="ZF_FPG_1"/>
    <property type="match status" value="1"/>
</dbReference>
<dbReference type="Gene3D" id="1.10.8.50">
    <property type="match status" value="1"/>
</dbReference>
<dbReference type="InterPro" id="IPR012319">
    <property type="entry name" value="FPG_cat"/>
</dbReference>
<evidence type="ECO:0000256" key="4">
    <source>
        <dbReference type="ARBA" id="ARBA00022723"/>
    </source>
</evidence>
<dbReference type="SUPFAM" id="SSF57716">
    <property type="entry name" value="Glucocorticoid receptor-like (DNA-binding domain)"/>
    <property type="match status" value="1"/>
</dbReference>
<dbReference type="RefSeq" id="WP_188941381.1">
    <property type="nucleotide sequence ID" value="NZ_BMNA01000003.1"/>
</dbReference>
<evidence type="ECO:0000256" key="13">
    <source>
        <dbReference type="ARBA" id="ARBA00023295"/>
    </source>
</evidence>
<dbReference type="SUPFAM" id="SSF46946">
    <property type="entry name" value="S13-like H2TH domain"/>
    <property type="match status" value="1"/>
</dbReference>
<evidence type="ECO:0000256" key="8">
    <source>
        <dbReference type="ARBA" id="ARBA00022833"/>
    </source>
</evidence>
<keyword evidence="10" id="KW-0234">DNA repair</keyword>
<keyword evidence="22" id="KW-0540">Nuclease</keyword>
<comment type="cofactor">
    <cofactor evidence="1">
        <name>Zn(2+)</name>
        <dbReference type="ChEBI" id="CHEBI:29105"/>
    </cofactor>
</comment>
<dbReference type="EC" id="4.2.99.18" evidence="3"/>
<keyword evidence="5" id="KW-0227">DNA damage</keyword>
<proteinExistence type="inferred from homology"/>
<evidence type="ECO:0000256" key="12">
    <source>
        <dbReference type="ARBA" id="ARBA00023268"/>
    </source>
</evidence>
<dbReference type="GO" id="GO:0000703">
    <property type="term" value="F:oxidized pyrimidine nucleobase lesion DNA N-glycosylase activity"/>
    <property type="evidence" value="ECO:0007669"/>
    <property type="project" value="TreeGrafter"/>
</dbReference>
<dbReference type="Gene3D" id="3.20.190.10">
    <property type="entry name" value="MutM-like, N-terminal"/>
    <property type="match status" value="1"/>
</dbReference>
<keyword evidence="9" id="KW-0238">DNA-binding</keyword>
<evidence type="ECO:0000256" key="19">
    <source>
        <dbReference type="PROSITE-ProRule" id="PRU00391"/>
    </source>
</evidence>
<dbReference type="GO" id="GO:0140078">
    <property type="term" value="F:class I DNA-(apurinic or apyrimidinic site) endonuclease activity"/>
    <property type="evidence" value="ECO:0007669"/>
    <property type="project" value="UniProtKB-EC"/>
</dbReference>
<sequence>MPEGHTLHRLAREHQRLLAGHTVHASSPQGRFTDGAAMIDGRVLRSADAWGKHLFHDYGEDVTLHVHLGLYGKFTAGTGEPPEPRGALRLRLVADDVWTDLRGATACELLEPPQVDALLARLGPDPLRPRSDPEVAWRRLSRSRVVIAALLMDQSVLAGIGNVYRAEILFRHRVDPFAPGRSIDHELWQRMWADLVVLMRAGVRSGRIVTVDGEYRPRRRGPLTREESVFVYRRTGEPCRVCGTPVRTQVLVGRNLFWCPNCQRP</sequence>
<dbReference type="InterPro" id="IPR015886">
    <property type="entry name" value="H2TH_FPG"/>
</dbReference>
<dbReference type="Pfam" id="PF06831">
    <property type="entry name" value="H2TH"/>
    <property type="match status" value="1"/>
</dbReference>
<evidence type="ECO:0000259" key="21">
    <source>
        <dbReference type="PROSITE" id="PS51068"/>
    </source>
</evidence>
<dbReference type="PANTHER" id="PTHR42697">
    <property type="entry name" value="ENDONUCLEASE 8"/>
    <property type="match status" value="1"/>
</dbReference>
<evidence type="ECO:0000259" key="20">
    <source>
        <dbReference type="PROSITE" id="PS51066"/>
    </source>
</evidence>
<feature type="domain" description="FPG-type" evidence="20">
    <location>
        <begin position="230"/>
        <end position="264"/>
    </location>
</feature>
<evidence type="ECO:0000256" key="16">
    <source>
        <dbReference type="ARBA" id="ARBA00076224"/>
    </source>
</evidence>
<evidence type="ECO:0000256" key="6">
    <source>
        <dbReference type="ARBA" id="ARBA00022771"/>
    </source>
</evidence>
<evidence type="ECO:0000313" key="22">
    <source>
        <dbReference type="EMBL" id="GGM00330.1"/>
    </source>
</evidence>
<evidence type="ECO:0000256" key="11">
    <source>
        <dbReference type="ARBA" id="ARBA00023239"/>
    </source>
</evidence>
<evidence type="ECO:0000256" key="15">
    <source>
        <dbReference type="ARBA" id="ARBA00072653"/>
    </source>
</evidence>
<accession>A0A917SWV8</accession>
<dbReference type="InterPro" id="IPR000214">
    <property type="entry name" value="Znf_DNA_glyclase/AP_lyase"/>
</dbReference>
<dbReference type="GO" id="GO:0008534">
    <property type="term" value="F:oxidized purine nucleobase lesion DNA N-glycosylase activity"/>
    <property type="evidence" value="ECO:0007669"/>
    <property type="project" value="UniProtKB-ARBA"/>
</dbReference>
<evidence type="ECO:0000256" key="18">
    <source>
        <dbReference type="ARBA" id="ARBA00081466"/>
    </source>
</evidence>
<comment type="catalytic activity">
    <reaction evidence="14">
        <text>2'-deoxyribonucleotide-(2'-deoxyribose 5'-phosphate)-2'-deoxyribonucleotide-DNA = a 3'-end 2'-deoxyribonucleotide-(2,3-dehydro-2,3-deoxyribose 5'-phosphate)-DNA + a 5'-end 5'-phospho-2'-deoxyribonucleoside-DNA + H(+)</text>
        <dbReference type="Rhea" id="RHEA:66592"/>
        <dbReference type="Rhea" id="RHEA-COMP:13180"/>
        <dbReference type="Rhea" id="RHEA-COMP:16897"/>
        <dbReference type="Rhea" id="RHEA-COMP:17067"/>
        <dbReference type="ChEBI" id="CHEBI:15378"/>
        <dbReference type="ChEBI" id="CHEBI:136412"/>
        <dbReference type="ChEBI" id="CHEBI:157695"/>
        <dbReference type="ChEBI" id="CHEBI:167181"/>
        <dbReference type="EC" id="4.2.99.18"/>
    </reaction>
</comment>
<comment type="caution">
    <text evidence="22">The sequence shown here is derived from an EMBL/GenBank/DDBJ whole genome shotgun (WGS) entry which is preliminary data.</text>
</comment>
<protein>
    <recommendedName>
        <fullName evidence="15">Endonuclease 8 1</fullName>
        <ecNumber evidence="3">4.2.99.18</ecNumber>
    </recommendedName>
    <alternativeName>
        <fullName evidence="17">DNA glycosylase/AP lyase Nei 1</fullName>
    </alternativeName>
    <alternativeName>
        <fullName evidence="16">DNA-(apurinic or apyrimidinic site) lyase Nei 1</fullName>
    </alternativeName>
    <alternativeName>
        <fullName evidence="18">Endonuclease VIII 1</fullName>
    </alternativeName>
</protein>
<keyword evidence="11" id="KW-0456">Lyase</keyword>
<keyword evidence="23" id="KW-1185">Reference proteome</keyword>
<dbReference type="CDD" id="cd08970">
    <property type="entry name" value="AcNei1_N"/>
    <property type="match status" value="1"/>
</dbReference>
<dbReference type="FunFam" id="1.10.8.50:FF:000003">
    <property type="entry name" value="Formamidopyrimidine-DNA glycosylase"/>
    <property type="match status" value="1"/>
</dbReference>
<keyword evidence="22" id="KW-0255">Endonuclease</keyword>
<reference evidence="22" key="2">
    <citation type="submission" date="2020-09" db="EMBL/GenBank/DDBJ databases">
        <authorList>
            <person name="Sun Q."/>
            <person name="Zhou Y."/>
        </authorList>
    </citation>
    <scope>NUCLEOTIDE SEQUENCE</scope>
    <source>
        <strain evidence="22">CGMCC 4.7308</strain>
    </source>
</reference>
<dbReference type="GO" id="GO:0008270">
    <property type="term" value="F:zinc ion binding"/>
    <property type="evidence" value="ECO:0007669"/>
    <property type="project" value="UniProtKB-KW"/>
</dbReference>
<feature type="domain" description="Formamidopyrimidine-DNA glycosylase catalytic" evidence="21">
    <location>
        <begin position="2"/>
        <end position="99"/>
    </location>
</feature>
<dbReference type="PANTHER" id="PTHR42697:SF3">
    <property type="entry name" value="ENDONUCLEASE 8 1"/>
    <property type="match status" value="1"/>
</dbReference>
<dbReference type="SMART" id="SM01232">
    <property type="entry name" value="H2TH"/>
    <property type="match status" value="1"/>
</dbReference>
<dbReference type="InterPro" id="IPR010979">
    <property type="entry name" value="Ribosomal_uS13-like_H2TH"/>
</dbReference>
<gene>
    <name evidence="22" type="primary">nei</name>
    <name evidence="22" type="ORF">GCM10011594_20500</name>
</gene>
<dbReference type="InterPro" id="IPR035937">
    <property type="entry name" value="FPG_N"/>
</dbReference>
<evidence type="ECO:0000256" key="9">
    <source>
        <dbReference type="ARBA" id="ARBA00023125"/>
    </source>
</evidence>
<organism evidence="22 23">
    <name type="scientific">Nakamurella endophytica</name>
    <dbReference type="NCBI Taxonomy" id="1748367"/>
    <lineage>
        <taxon>Bacteria</taxon>
        <taxon>Bacillati</taxon>
        <taxon>Actinomycetota</taxon>
        <taxon>Actinomycetes</taxon>
        <taxon>Nakamurellales</taxon>
        <taxon>Nakamurellaceae</taxon>
        <taxon>Nakamurella</taxon>
    </lineage>
</organism>
<dbReference type="Proteomes" id="UP000655208">
    <property type="component" value="Unassembled WGS sequence"/>
</dbReference>
<name>A0A917SWV8_9ACTN</name>
<dbReference type="Pfam" id="PF06827">
    <property type="entry name" value="zf-FPG_IleRS"/>
    <property type="match status" value="1"/>
</dbReference>
<dbReference type="GO" id="GO:0003684">
    <property type="term" value="F:damaged DNA binding"/>
    <property type="evidence" value="ECO:0007669"/>
    <property type="project" value="InterPro"/>
</dbReference>
<keyword evidence="12" id="KW-0511">Multifunctional enzyme</keyword>
<evidence type="ECO:0000256" key="7">
    <source>
        <dbReference type="ARBA" id="ARBA00022801"/>
    </source>
</evidence>
<evidence type="ECO:0000256" key="3">
    <source>
        <dbReference type="ARBA" id="ARBA00012720"/>
    </source>
</evidence>
<dbReference type="SUPFAM" id="SSF81624">
    <property type="entry name" value="N-terminal domain of MutM-like DNA repair proteins"/>
    <property type="match status" value="1"/>
</dbReference>
<dbReference type="InterPro" id="IPR015887">
    <property type="entry name" value="DNA_glyclase_Znf_dom_DNA_BS"/>
</dbReference>
<keyword evidence="7" id="KW-0378">Hydrolase</keyword>
<keyword evidence="8" id="KW-0862">Zinc</keyword>
<evidence type="ECO:0000313" key="23">
    <source>
        <dbReference type="Proteomes" id="UP000655208"/>
    </source>
</evidence>
<dbReference type="AlphaFoldDB" id="A0A917SWV8"/>
<dbReference type="SMART" id="SM00898">
    <property type="entry name" value="Fapy_DNA_glyco"/>
    <property type="match status" value="1"/>
</dbReference>
<dbReference type="PROSITE" id="PS51068">
    <property type="entry name" value="FPG_CAT"/>
    <property type="match status" value="1"/>
</dbReference>
<evidence type="ECO:0000256" key="5">
    <source>
        <dbReference type="ARBA" id="ARBA00022763"/>
    </source>
</evidence>
<reference evidence="22" key="1">
    <citation type="journal article" date="2014" name="Int. J. Syst. Evol. Microbiol.">
        <title>Complete genome sequence of Corynebacterium casei LMG S-19264T (=DSM 44701T), isolated from a smear-ripened cheese.</title>
        <authorList>
            <consortium name="US DOE Joint Genome Institute (JGI-PGF)"/>
            <person name="Walter F."/>
            <person name="Albersmeier A."/>
            <person name="Kalinowski J."/>
            <person name="Ruckert C."/>
        </authorList>
    </citation>
    <scope>NUCLEOTIDE SEQUENCE</scope>
    <source>
        <strain evidence="22">CGMCC 4.7308</strain>
    </source>
</reference>
<keyword evidence="4" id="KW-0479">Metal-binding</keyword>
<dbReference type="GO" id="GO:0006284">
    <property type="term" value="P:base-excision repair"/>
    <property type="evidence" value="ECO:0007669"/>
    <property type="project" value="InterPro"/>
</dbReference>
<evidence type="ECO:0000256" key="2">
    <source>
        <dbReference type="ARBA" id="ARBA00009409"/>
    </source>
</evidence>
<keyword evidence="6 19" id="KW-0863">Zinc-finger</keyword>
<evidence type="ECO:0000256" key="17">
    <source>
        <dbReference type="ARBA" id="ARBA00076830"/>
    </source>
</evidence>
<dbReference type="InterPro" id="IPR010663">
    <property type="entry name" value="Znf_FPG/IleRS"/>
</dbReference>
<dbReference type="GO" id="GO:0003690">
    <property type="term" value="F:double-stranded DNA binding"/>
    <property type="evidence" value="ECO:0007669"/>
    <property type="project" value="UniProtKB-ARBA"/>
</dbReference>
<evidence type="ECO:0000256" key="14">
    <source>
        <dbReference type="ARBA" id="ARBA00044632"/>
    </source>
</evidence>
<dbReference type="GO" id="GO:0006979">
    <property type="term" value="P:response to oxidative stress"/>
    <property type="evidence" value="ECO:0007669"/>
    <property type="project" value="UniProtKB-ARBA"/>
</dbReference>
<dbReference type="FunFam" id="3.20.190.10:FF:000007">
    <property type="entry name" value="DNA glycosylase"/>
    <property type="match status" value="1"/>
</dbReference>
<evidence type="ECO:0000256" key="1">
    <source>
        <dbReference type="ARBA" id="ARBA00001947"/>
    </source>
</evidence>
<dbReference type="PROSITE" id="PS51066">
    <property type="entry name" value="ZF_FPG_2"/>
    <property type="match status" value="1"/>
</dbReference>
<keyword evidence="13" id="KW-0326">Glycosidase</keyword>
<dbReference type="EMBL" id="BMNA01000003">
    <property type="protein sequence ID" value="GGM00330.1"/>
    <property type="molecule type" value="Genomic_DNA"/>
</dbReference>
<evidence type="ECO:0000256" key="10">
    <source>
        <dbReference type="ARBA" id="ARBA00023204"/>
    </source>
</evidence>
<dbReference type="Pfam" id="PF01149">
    <property type="entry name" value="Fapy_DNA_glyco"/>
    <property type="match status" value="1"/>
</dbReference>